<comment type="caution">
    <text evidence="8">The sequence shown here is derived from an EMBL/GenBank/DDBJ whole genome shotgun (WGS) entry which is preliminary data.</text>
</comment>
<dbReference type="InterPro" id="IPR004843">
    <property type="entry name" value="Calcineurin-like_PHP"/>
</dbReference>
<comment type="catalytic activity">
    <reaction evidence="6">
        <text>O-phospho-L-threonyl-[protein] + H2O = L-threonyl-[protein] + phosphate</text>
        <dbReference type="Rhea" id="RHEA:47004"/>
        <dbReference type="Rhea" id="RHEA-COMP:11060"/>
        <dbReference type="Rhea" id="RHEA-COMP:11605"/>
        <dbReference type="ChEBI" id="CHEBI:15377"/>
        <dbReference type="ChEBI" id="CHEBI:30013"/>
        <dbReference type="ChEBI" id="CHEBI:43474"/>
        <dbReference type="ChEBI" id="CHEBI:61977"/>
        <dbReference type="EC" id="3.1.3.16"/>
    </reaction>
</comment>
<keyword evidence="6" id="KW-0378">Hydrolase</keyword>
<sequence>MTMTRMTRLALSGQRRLKFRHFRSVTSAATSLSSAQPLFRHHHQQGGDSSSWLTASAVAAASLGLATLGLWHEKKGTQCEANPMLNPGSNASTGTETTTTPMATSAGLLGEDSLASTVLNGAGSSNFLLKRRSGQRRSTKFQVLKGLEVKEEGEKIRLAKFVRELHELAQEQQKEVQERSLVQLVRRCSTATLLRETLSVHGMNLNRLTQSEAHRLVQGLQREELLDKESLTMLIEQAIDVLKKEDTLIDLRSTKSNHKQVIVVGDLHGSLKCLRRVSDIVGDMGDPEKVVVFAGDFVDRGENSLEVFFTLLLYKLVYPKNVILLRGNHEDSMIASVYGFCDEIRDKYGPRRGANIFKSMSDLFAALPVCAVTDTSFIVHGGLPSDNFSLSQVAEITPDERCKLHTVMESRNEHEKLLEGLIWSDPSDFDGVAENARGCGIEFGPDVVKDFLDRHNLQYIVRGHEPAEMGTQVMHCDDDKAVITVFSTANYPNGEGDNLGAVVSLDQEGNASAIDFHYDGSINQEDPEKVLQSILIEKRNELVSAFSAIQQQSNGTVTPQQWSQVMNDTLQIPDIPWADLQSRLAPTTAPNAIDWRHHLDRVAPCVSNALDGDQVTILSSNPEQVKNMFQLFDADGSGSIDRQEFYLGIEMLNKRLLPSDKQITDHDALFDALDLDGNGEIDIAELNQGMAQSAAFTSISSSLDDKQVSNLKEHSEMLLVVFKFLDTDGSGSIDRCEFRTGINLLNKRLPKGSQFDDADKLFDALDSDGSGDIDITEFNQVFSQLK</sequence>
<evidence type="ECO:0000313" key="9">
    <source>
        <dbReference type="Proteomes" id="UP001153069"/>
    </source>
</evidence>
<dbReference type="PRINTS" id="PR00114">
    <property type="entry name" value="STPHPHTASE"/>
</dbReference>
<evidence type="ECO:0000313" key="8">
    <source>
        <dbReference type="EMBL" id="CAB9510566.1"/>
    </source>
</evidence>
<keyword evidence="3" id="KW-0479">Metal-binding</keyword>
<dbReference type="Gene3D" id="3.60.21.10">
    <property type="match status" value="1"/>
</dbReference>
<keyword evidence="5" id="KW-0464">Manganese</keyword>
<dbReference type="PANTHER" id="PTHR45668">
    <property type="entry name" value="SERINE/THREONINE-PROTEIN PHOSPHATASE 5-RELATED"/>
    <property type="match status" value="1"/>
</dbReference>
<evidence type="ECO:0000256" key="3">
    <source>
        <dbReference type="ARBA" id="ARBA00022723"/>
    </source>
</evidence>
<evidence type="ECO:0000256" key="5">
    <source>
        <dbReference type="ARBA" id="ARBA00023211"/>
    </source>
</evidence>
<protein>
    <recommendedName>
        <fullName evidence="6">Serine/threonine-protein phosphatase</fullName>
        <ecNumber evidence="6">3.1.3.16</ecNumber>
    </recommendedName>
</protein>
<dbReference type="PROSITE" id="PS00018">
    <property type="entry name" value="EF_HAND_1"/>
    <property type="match status" value="4"/>
</dbReference>
<feature type="domain" description="EF-hand" evidence="7">
    <location>
        <begin position="661"/>
        <end position="696"/>
    </location>
</feature>
<evidence type="ECO:0000259" key="7">
    <source>
        <dbReference type="PROSITE" id="PS50222"/>
    </source>
</evidence>
<dbReference type="OrthoDB" id="203995at2759"/>
<comment type="cofactor">
    <cofactor evidence="1">
        <name>Mn(2+)</name>
        <dbReference type="ChEBI" id="CHEBI:29035"/>
    </cofactor>
</comment>
<feature type="domain" description="EF-hand" evidence="7">
    <location>
        <begin position="753"/>
        <end position="786"/>
    </location>
</feature>
<feature type="domain" description="EF-hand" evidence="7">
    <location>
        <begin position="713"/>
        <end position="748"/>
    </location>
</feature>
<dbReference type="CDD" id="cd00144">
    <property type="entry name" value="MPP_PPP_family"/>
    <property type="match status" value="1"/>
</dbReference>
<keyword evidence="4" id="KW-0106">Calcium</keyword>
<dbReference type="GO" id="GO:0004722">
    <property type="term" value="F:protein serine/threonine phosphatase activity"/>
    <property type="evidence" value="ECO:0007669"/>
    <property type="project" value="UniProtKB-EC"/>
</dbReference>
<feature type="domain" description="EF-hand" evidence="7">
    <location>
        <begin position="620"/>
        <end position="655"/>
    </location>
</feature>
<evidence type="ECO:0000256" key="6">
    <source>
        <dbReference type="RuleBase" id="RU004273"/>
    </source>
</evidence>
<proteinExistence type="inferred from homology"/>
<dbReference type="InterPro" id="IPR018247">
    <property type="entry name" value="EF_Hand_1_Ca_BS"/>
</dbReference>
<evidence type="ECO:0000256" key="1">
    <source>
        <dbReference type="ARBA" id="ARBA00001936"/>
    </source>
</evidence>
<dbReference type="EC" id="3.1.3.16" evidence="6"/>
<dbReference type="PROSITE" id="PS50222">
    <property type="entry name" value="EF_HAND_2"/>
    <property type="match status" value="4"/>
</dbReference>
<keyword evidence="9" id="KW-1185">Reference proteome</keyword>
<dbReference type="AlphaFoldDB" id="A0A9N8HDU1"/>
<name>A0A9N8HDU1_9STRA</name>
<dbReference type="Gene3D" id="1.10.238.10">
    <property type="entry name" value="EF-hand"/>
    <property type="match status" value="2"/>
</dbReference>
<dbReference type="InterPro" id="IPR029052">
    <property type="entry name" value="Metallo-depent_PP-like"/>
</dbReference>
<dbReference type="SUPFAM" id="SSF47473">
    <property type="entry name" value="EF-hand"/>
    <property type="match status" value="2"/>
</dbReference>
<dbReference type="Proteomes" id="UP001153069">
    <property type="component" value="Unassembled WGS sequence"/>
</dbReference>
<dbReference type="GO" id="GO:0005509">
    <property type="term" value="F:calcium ion binding"/>
    <property type="evidence" value="ECO:0007669"/>
    <property type="project" value="InterPro"/>
</dbReference>
<dbReference type="InterPro" id="IPR051134">
    <property type="entry name" value="PPP_phosphatase"/>
</dbReference>
<dbReference type="EMBL" id="CAICTM010000441">
    <property type="protein sequence ID" value="CAB9510566.1"/>
    <property type="molecule type" value="Genomic_DNA"/>
</dbReference>
<dbReference type="Pfam" id="PF00149">
    <property type="entry name" value="Metallophos"/>
    <property type="match status" value="1"/>
</dbReference>
<accession>A0A9N8HDU1</accession>
<dbReference type="InterPro" id="IPR002048">
    <property type="entry name" value="EF_hand_dom"/>
</dbReference>
<dbReference type="InterPro" id="IPR011992">
    <property type="entry name" value="EF-hand-dom_pair"/>
</dbReference>
<dbReference type="PANTHER" id="PTHR45668:SF5">
    <property type="entry name" value="SERINE_THREONINE-PROTEIN PHOSPHATASE 5"/>
    <property type="match status" value="1"/>
</dbReference>
<organism evidence="8 9">
    <name type="scientific">Seminavis robusta</name>
    <dbReference type="NCBI Taxonomy" id="568900"/>
    <lineage>
        <taxon>Eukaryota</taxon>
        <taxon>Sar</taxon>
        <taxon>Stramenopiles</taxon>
        <taxon>Ochrophyta</taxon>
        <taxon>Bacillariophyta</taxon>
        <taxon>Bacillariophyceae</taxon>
        <taxon>Bacillariophycidae</taxon>
        <taxon>Naviculales</taxon>
        <taxon>Naviculaceae</taxon>
        <taxon>Seminavis</taxon>
    </lineage>
</organism>
<dbReference type="Pfam" id="PF13499">
    <property type="entry name" value="EF-hand_7"/>
    <property type="match status" value="2"/>
</dbReference>
<reference evidence="8" key="1">
    <citation type="submission" date="2020-06" db="EMBL/GenBank/DDBJ databases">
        <authorList>
            <consortium name="Plant Systems Biology data submission"/>
        </authorList>
    </citation>
    <scope>NUCLEOTIDE SEQUENCE</scope>
    <source>
        <strain evidence="8">D6</strain>
    </source>
</reference>
<dbReference type="CDD" id="cd00051">
    <property type="entry name" value="EFh"/>
    <property type="match status" value="2"/>
</dbReference>
<evidence type="ECO:0000256" key="4">
    <source>
        <dbReference type="ARBA" id="ARBA00022837"/>
    </source>
</evidence>
<dbReference type="SMART" id="SM00156">
    <property type="entry name" value="PP2Ac"/>
    <property type="match status" value="1"/>
</dbReference>
<evidence type="ECO:0000256" key="2">
    <source>
        <dbReference type="ARBA" id="ARBA00008294"/>
    </source>
</evidence>
<comment type="similarity">
    <text evidence="2 6">Belongs to the PPP phosphatase family.</text>
</comment>
<dbReference type="SUPFAM" id="SSF56300">
    <property type="entry name" value="Metallo-dependent phosphatases"/>
    <property type="match status" value="1"/>
</dbReference>
<gene>
    <name evidence="8" type="ORF">SEMRO_442_G143850.1</name>
</gene>
<dbReference type="PROSITE" id="PS00125">
    <property type="entry name" value="SER_THR_PHOSPHATASE"/>
    <property type="match status" value="1"/>
</dbReference>
<dbReference type="InterPro" id="IPR006186">
    <property type="entry name" value="Ser/Thr-sp_prot-phosphatase"/>
</dbReference>
<dbReference type="SMART" id="SM00054">
    <property type="entry name" value="EFh"/>
    <property type="match status" value="4"/>
</dbReference>